<feature type="site" description="Raises pKa of active site His" evidence="6">
    <location>
        <position position="147"/>
    </location>
</feature>
<comment type="pathway">
    <text evidence="1 6">Purine metabolism; IMP biosynthesis via de novo pathway; N(2)-formyl-N(1)-(5-phospho-D-ribosyl)glycinamide from N(1)-(5-phospho-D-ribosyl)glycinamide (10-formyl THF route): step 1/1.</text>
</comment>
<evidence type="ECO:0000256" key="1">
    <source>
        <dbReference type="ARBA" id="ARBA00005054"/>
    </source>
</evidence>
<dbReference type="EC" id="2.1.2.2" evidence="6"/>
<feature type="binding site" evidence="6">
    <location>
        <begin position="14"/>
        <end position="16"/>
    </location>
    <ligand>
        <name>N(1)-(5-phospho-beta-D-ribosyl)glycinamide</name>
        <dbReference type="ChEBI" id="CHEBI:143788"/>
    </ligand>
</feature>
<dbReference type="HAMAP" id="MF_01930">
    <property type="entry name" value="PurN"/>
    <property type="match status" value="1"/>
</dbReference>
<dbReference type="GO" id="GO:0006189">
    <property type="term" value="P:'de novo' IMP biosynthetic process"/>
    <property type="evidence" value="ECO:0007669"/>
    <property type="project" value="UniProtKB-UniRule"/>
</dbReference>
<evidence type="ECO:0000256" key="4">
    <source>
        <dbReference type="ARBA" id="ARBA00038440"/>
    </source>
</evidence>
<evidence type="ECO:0000313" key="9">
    <source>
        <dbReference type="Proteomes" id="UP001144805"/>
    </source>
</evidence>
<keyword evidence="2 6" id="KW-0808">Transferase</keyword>
<comment type="catalytic activity">
    <reaction evidence="5 6">
        <text>N(1)-(5-phospho-beta-D-ribosyl)glycinamide + (6R)-10-formyltetrahydrofolate = N(2)-formyl-N(1)-(5-phospho-beta-D-ribosyl)glycinamide + (6S)-5,6,7,8-tetrahydrofolate + H(+)</text>
        <dbReference type="Rhea" id="RHEA:15053"/>
        <dbReference type="ChEBI" id="CHEBI:15378"/>
        <dbReference type="ChEBI" id="CHEBI:57453"/>
        <dbReference type="ChEBI" id="CHEBI:143788"/>
        <dbReference type="ChEBI" id="CHEBI:147286"/>
        <dbReference type="ChEBI" id="CHEBI:195366"/>
        <dbReference type="EC" id="2.1.2.2"/>
    </reaction>
</comment>
<evidence type="ECO:0000256" key="2">
    <source>
        <dbReference type="ARBA" id="ARBA00022679"/>
    </source>
</evidence>
<feature type="binding site" evidence="6">
    <location>
        <begin position="92"/>
        <end position="95"/>
    </location>
    <ligand>
        <name>(6R)-10-formyltetrahydrofolate</name>
        <dbReference type="ChEBI" id="CHEBI:195366"/>
    </ligand>
</feature>
<dbReference type="GO" id="GO:0005829">
    <property type="term" value="C:cytosol"/>
    <property type="evidence" value="ECO:0007669"/>
    <property type="project" value="TreeGrafter"/>
</dbReference>
<keyword evidence="9" id="KW-1185">Reference proteome</keyword>
<dbReference type="GO" id="GO:0004644">
    <property type="term" value="F:phosphoribosylglycinamide formyltransferase activity"/>
    <property type="evidence" value="ECO:0007669"/>
    <property type="project" value="UniProtKB-UniRule"/>
</dbReference>
<keyword evidence="3 6" id="KW-0658">Purine biosynthesis</keyword>
<feature type="binding site" evidence="6">
    <location>
        <position position="109"/>
    </location>
    <ligand>
        <name>(6R)-10-formyltetrahydrofolate</name>
        <dbReference type="ChEBI" id="CHEBI:195366"/>
    </ligand>
</feature>
<proteinExistence type="inferred from homology"/>
<evidence type="ECO:0000313" key="8">
    <source>
        <dbReference type="EMBL" id="MCX5570569.1"/>
    </source>
</evidence>
<dbReference type="Pfam" id="PF00551">
    <property type="entry name" value="Formyl_trans_N"/>
    <property type="match status" value="1"/>
</dbReference>
<dbReference type="Gene3D" id="3.40.50.170">
    <property type="entry name" value="Formyl transferase, N-terminal domain"/>
    <property type="match status" value="1"/>
</dbReference>
<name>A0A9X3E317_9HYPH</name>
<dbReference type="EMBL" id="JAPKNK010000006">
    <property type="protein sequence ID" value="MCX5570569.1"/>
    <property type="molecule type" value="Genomic_DNA"/>
</dbReference>
<dbReference type="InterPro" id="IPR004607">
    <property type="entry name" value="GART"/>
</dbReference>
<dbReference type="SUPFAM" id="SSF53328">
    <property type="entry name" value="Formyltransferase"/>
    <property type="match status" value="1"/>
</dbReference>
<comment type="caution">
    <text evidence="8">The sequence shown here is derived from an EMBL/GenBank/DDBJ whole genome shotgun (WGS) entry which is preliminary data.</text>
</comment>
<evidence type="ECO:0000256" key="6">
    <source>
        <dbReference type="HAMAP-Rule" id="MF_01930"/>
    </source>
</evidence>
<dbReference type="PANTHER" id="PTHR43369">
    <property type="entry name" value="PHOSPHORIBOSYLGLYCINAMIDE FORMYLTRANSFERASE"/>
    <property type="match status" value="1"/>
</dbReference>
<dbReference type="PANTHER" id="PTHR43369:SF2">
    <property type="entry name" value="PHOSPHORIBOSYLGLYCINAMIDE FORMYLTRANSFERASE"/>
    <property type="match status" value="1"/>
</dbReference>
<dbReference type="Proteomes" id="UP001144805">
    <property type="component" value="Unassembled WGS sequence"/>
</dbReference>
<organism evidence="8 9">
    <name type="scientific">Kaistia nematophila</name>
    <dbReference type="NCBI Taxonomy" id="2994654"/>
    <lineage>
        <taxon>Bacteria</taxon>
        <taxon>Pseudomonadati</taxon>
        <taxon>Pseudomonadota</taxon>
        <taxon>Alphaproteobacteria</taxon>
        <taxon>Hyphomicrobiales</taxon>
        <taxon>Kaistiaceae</taxon>
        <taxon>Kaistia</taxon>
    </lineage>
</organism>
<dbReference type="InterPro" id="IPR036477">
    <property type="entry name" value="Formyl_transf_N_sf"/>
</dbReference>
<evidence type="ECO:0000256" key="3">
    <source>
        <dbReference type="ARBA" id="ARBA00022755"/>
    </source>
</evidence>
<feature type="binding site" evidence="6">
    <location>
        <position position="67"/>
    </location>
    <ligand>
        <name>(6R)-10-formyltetrahydrofolate</name>
        <dbReference type="ChEBI" id="CHEBI:195366"/>
    </ligand>
</feature>
<accession>A0A9X3E317</accession>
<comment type="function">
    <text evidence="6">Catalyzes the transfer of a formyl group from 10-formyltetrahydrofolate to 5-phospho-ribosyl-glycinamide (GAR), producing 5-phospho-ribosyl-N-formylglycinamide (FGAR) and tetrahydrofolate.</text>
</comment>
<dbReference type="AlphaFoldDB" id="A0A9X3E317"/>
<protein>
    <recommendedName>
        <fullName evidence="6">Phosphoribosylglycinamide formyltransferase</fullName>
        <ecNumber evidence="6">2.1.2.2</ecNumber>
    </recommendedName>
    <alternativeName>
        <fullName evidence="6">5'-phosphoribosylglycinamide transformylase</fullName>
    </alternativeName>
    <alternativeName>
        <fullName evidence="6">GAR transformylase</fullName>
        <shortName evidence="6">GART</shortName>
    </alternativeName>
</protein>
<dbReference type="PROSITE" id="PS00373">
    <property type="entry name" value="GART"/>
    <property type="match status" value="1"/>
</dbReference>
<dbReference type="CDD" id="cd08645">
    <property type="entry name" value="FMT_core_GART"/>
    <property type="match status" value="1"/>
</dbReference>
<dbReference type="InterPro" id="IPR002376">
    <property type="entry name" value="Formyl_transf_N"/>
</dbReference>
<reference evidence="8" key="1">
    <citation type="submission" date="2022-11" db="EMBL/GenBank/DDBJ databases">
        <title>Biodiversity and phylogenetic relationships of bacteria.</title>
        <authorList>
            <person name="Machado R.A.R."/>
            <person name="Bhat A."/>
            <person name="Loulou A."/>
            <person name="Kallel S."/>
        </authorList>
    </citation>
    <scope>NUCLEOTIDE SEQUENCE</scope>
    <source>
        <strain evidence="8">K-TC2</strain>
    </source>
</reference>
<sequence>MARKRVAILISGRGSNMTALIEAAADPEFPAEIALVLSNRADAGGLVRAAEAGIATAVIDHKAYGSRAEFDAAMDARLRAENIDLVCLAGFMRLLTDGFVEGWRDRMINIHPSLLPLFPGLHTHERALEAGMRLHGCTVHFVRAQMDSGPIIGQAAVPIALDDTPDTLSKRVLTAEHQLYPLALALVASGLATVEDERLKLHEDLPADLGGMLIGPTFES</sequence>
<dbReference type="NCBIfam" id="TIGR00639">
    <property type="entry name" value="PurN"/>
    <property type="match status" value="1"/>
</dbReference>
<evidence type="ECO:0000259" key="7">
    <source>
        <dbReference type="Pfam" id="PF00551"/>
    </source>
</evidence>
<gene>
    <name evidence="6 8" type="primary">purN</name>
    <name evidence="8" type="ORF">OSH07_15270</name>
</gene>
<feature type="active site" description="Proton donor" evidence="6">
    <location>
        <position position="111"/>
    </location>
</feature>
<comment type="similarity">
    <text evidence="4 6">Belongs to the GART family.</text>
</comment>
<evidence type="ECO:0000256" key="5">
    <source>
        <dbReference type="ARBA" id="ARBA00047664"/>
    </source>
</evidence>
<feature type="domain" description="Formyl transferase N-terminal" evidence="7">
    <location>
        <begin position="4"/>
        <end position="184"/>
    </location>
</feature>
<dbReference type="InterPro" id="IPR001555">
    <property type="entry name" value="GART_AS"/>
</dbReference>
<dbReference type="RefSeq" id="WP_266339531.1">
    <property type="nucleotide sequence ID" value="NZ_JAPKNK010000006.1"/>
</dbReference>